<keyword evidence="10" id="KW-1185">Reference proteome</keyword>
<evidence type="ECO:0000256" key="4">
    <source>
        <dbReference type="ARBA" id="ARBA00023125"/>
    </source>
</evidence>
<dbReference type="Proteomes" id="UP000799441">
    <property type="component" value="Unassembled WGS sequence"/>
</dbReference>
<sequence>MDNDVAAGPKSHPKDRVRKRSSYACNHCRRLKMRCSGSQPCERCERRNQSCQYDRRQQKILVSKGFLSDLEEQAASSKRPPYTPTGSSHETQHYRGSSTPIVTQTNVPGRQAVTDAQSPSIIDAASALNVRLGSELASEIGSEPDSDPTNPFLHQGKRFTNPLLVESHTDHTSDESGKLFYLGTSSNWSFGTRILAMIHTKAFRSPLPTADLHFEGSAYQIGWNGYRGISECVQPVLPTIDFALYLINAVKFHCGQLFHLFDEGTFMRKFYSFHETQNSLNGSDPLWYVHYLFVLALGKGFIVRASTDKRPPGEEFYIHAMRLLPDVTVMCQDPLESMELLCCAGLYLQCADKRAAAYNLVGQAMRLAVYEGIHTDIRSEHYSEVKLQRCREIWWTVYILDCHMSSLNGSPLTLAEKDIRARLPSFSGSEQKSNALGIHVKLAKTIALVLQTVYSEDGRVGDRFLSKIKAALKNLADVNDERTARFSIELDAPSSIGRLPAYLHLFHHQCIVLTTRPLLYKFWQNRLESSKPIRISASGGVRTLVKICVASASQALRILESLQAQSLLESFLPFDLEVTWSSALVLFMTRAVDPSLLVEADTHMMPAYKILDEITARGNLIAEHRRSELRQLEMTLKHLESQEANEGRLDAASAAPPGYGSPAWHAIGQADTSQSQQDIDQLLGWDLGVELSGEQLETIANALSFEDMEWLTQAPS</sequence>
<gene>
    <name evidence="9" type="ORF">K431DRAFT_349272</name>
</gene>
<dbReference type="PROSITE" id="PS00463">
    <property type="entry name" value="ZN2_CY6_FUNGAL_1"/>
    <property type="match status" value="1"/>
</dbReference>
<evidence type="ECO:0000256" key="6">
    <source>
        <dbReference type="ARBA" id="ARBA00023242"/>
    </source>
</evidence>
<evidence type="ECO:0000256" key="5">
    <source>
        <dbReference type="ARBA" id="ARBA00023163"/>
    </source>
</evidence>
<evidence type="ECO:0000313" key="9">
    <source>
        <dbReference type="EMBL" id="KAF2717807.1"/>
    </source>
</evidence>
<dbReference type="SUPFAM" id="SSF57701">
    <property type="entry name" value="Zn2/Cys6 DNA-binding domain"/>
    <property type="match status" value="1"/>
</dbReference>
<proteinExistence type="predicted"/>
<dbReference type="PANTHER" id="PTHR47540:SF6">
    <property type="entry name" value="ZN(II)2CYS6 TRANSCRIPTION FACTOR (EUROFUNG)"/>
    <property type="match status" value="1"/>
</dbReference>
<comment type="caution">
    <text evidence="9">The sequence shown here is derived from an EMBL/GenBank/DDBJ whole genome shotgun (WGS) entry which is preliminary data.</text>
</comment>
<dbReference type="InterPro" id="IPR036864">
    <property type="entry name" value="Zn2-C6_fun-type_DNA-bd_sf"/>
</dbReference>
<dbReference type="InterPro" id="IPR051711">
    <property type="entry name" value="Stress_Response_Reg"/>
</dbReference>
<evidence type="ECO:0000256" key="7">
    <source>
        <dbReference type="SAM" id="MobiDB-lite"/>
    </source>
</evidence>
<feature type="domain" description="Zn(2)-C6 fungal-type" evidence="8">
    <location>
        <begin position="24"/>
        <end position="53"/>
    </location>
</feature>
<dbReference type="CDD" id="cd00067">
    <property type="entry name" value="GAL4"/>
    <property type="match status" value="1"/>
</dbReference>
<dbReference type="GO" id="GO:0043565">
    <property type="term" value="F:sequence-specific DNA binding"/>
    <property type="evidence" value="ECO:0007669"/>
    <property type="project" value="TreeGrafter"/>
</dbReference>
<dbReference type="GO" id="GO:0005634">
    <property type="term" value="C:nucleus"/>
    <property type="evidence" value="ECO:0007669"/>
    <property type="project" value="UniProtKB-SubCell"/>
</dbReference>
<comment type="subcellular location">
    <subcellularLocation>
        <location evidence="1">Nucleus</location>
    </subcellularLocation>
</comment>
<dbReference type="InterPro" id="IPR007219">
    <property type="entry name" value="XnlR_reg_dom"/>
</dbReference>
<feature type="region of interest" description="Disordered" evidence="7">
    <location>
        <begin position="71"/>
        <end position="104"/>
    </location>
</feature>
<dbReference type="PROSITE" id="PS50048">
    <property type="entry name" value="ZN2_CY6_FUNGAL_2"/>
    <property type="match status" value="1"/>
</dbReference>
<evidence type="ECO:0000256" key="1">
    <source>
        <dbReference type="ARBA" id="ARBA00004123"/>
    </source>
</evidence>
<dbReference type="GO" id="GO:0045944">
    <property type="term" value="P:positive regulation of transcription by RNA polymerase II"/>
    <property type="evidence" value="ECO:0007669"/>
    <property type="project" value="TreeGrafter"/>
</dbReference>
<dbReference type="Pfam" id="PF00172">
    <property type="entry name" value="Zn_clus"/>
    <property type="match status" value="1"/>
</dbReference>
<protein>
    <recommendedName>
        <fullName evidence="8">Zn(2)-C6 fungal-type domain-containing protein</fullName>
    </recommendedName>
</protein>
<keyword evidence="6" id="KW-0539">Nucleus</keyword>
<dbReference type="Gene3D" id="4.10.240.10">
    <property type="entry name" value="Zn(2)-C6 fungal-type DNA-binding domain"/>
    <property type="match status" value="1"/>
</dbReference>
<keyword evidence="5" id="KW-0804">Transcription</keyword>
<dbReference type="EMBL" id="MU003836">
    <property type="protein sequence ID" value="KAF2717807.1"/>
    <property type="molecule type" value="Genomic_DNA"/>
</dbReference>
<organism evidence="9 10">
    <name type="scientific">Polychaeton citri CBS 116435</name>
    <dbReference type="NCBI Taxonomy" id="1314669"/>
    <lineage>
        <taxon>Eukaryota</taxon>
        <taxon>Fungi</taxon>
        <taxon>Dikarya</taxon>
        <taxon>Ascomycota</taxon>
        <taxon>Pezizomycotina</taxon>
        <taxon>Dothideomycetes</taxon>
        <taxon>Dothideomycetidae</taxon>
        <taxon>Capnodiales</taxon>
        <taxon>Capnodiaceae</taxon>
        <taxon>Polychaeton</taxon>
    </lineage>
</organism>
<dbReference type="Pfam" id="PF04082">
    <property type="entry name" value="Fungal_trans"/>
    <property type="match status" value="1"/>
</dbReference>
<evidence type="ECO:0000256" key="3">
    <source>
        <dbReference type="ARBA" id="ARBA00023015"/>
    </source>
</evidence>
<evidence type="ECO:0000313" key="10">
    <source>
        <dbReference type="Proteomes" id="UP000799441"/>
    </source>
</evidence>
<accession>A0A9P4UJC3</accession>
<dbReference type="SMART" id="SM00906">
    <property type="entry name" value="Fungal_trans"/>
    <property type="match status" value="1"/>
</dbReference>
<dbReference type="OrthoDB" id="5464at2759"/>
<dbReference type="SMART" id="SM00066">
    <property type="entry name" value="GAL4"/>
    <property type="match status" value="1"/>
</dbReference>
<dbReference type="GO" id="GO:0006351">
    <property type="term" value="P:DNA-templated transcription"/>
    <property type="evidence" value="ECO:0007669"/>
    <property type="project" value="InterPro"/>
</dbReference>
<dbReference type="InterPro" id="IPR001138">
    <property type="entry name" value="Zn2Cys6_DnaBD"/>
</dbReference>
<keyword evidence="4" id="KW-0238">DNA-binding</keyword>
<feature type="compositionally biased region" description="Polar residues" evidence="7">
    <location>
        <begin position="84"/>
        <end position="104"/>
    </location>
</feature>
<dbReference type="PANTHER" id="PTHR47540">
    <property type="entry name" value="THIAMINE REPRESSIBLE GENES REGULATORY PROTEIN THI5"/>
    <property type="match status" value="1"/>
</dbReference>
<keyword evidence="3" id="KW-0805">Transcription regulation</keyword>
<evidence type="ECO:0000259" key="8">
    <source>
        <dbReference type="PROSITE" id="PS50048"/>
    </source>
</evidence>
<evidence type="ECO:0000256" key="2">
    <source>
        <dbReference type="ARBA" id="ARBA00022723"/>
    </source>
</evidence>
<dbReference type="CDD" id="cd12148">
    <property type="entry name" value="fungal_TF_MHR"/>
    <property type="match status" value="1"/>
</dbReference>
<reference evidence="9" key="1">
    <citation type="journal article" date="2020" name="Stud. Mycol.">
        <title>101 Dothideomycetes genomes: a test case for predicting lifestyles and emergence of pathogens.</title>
        <authorList>
            <person name="Haridas S."/>
            <person name="Albert R."/>
            <person name="Binder M."/>
            <person name="Bloem J."/>
            <person name="Labutti K."/>
            <person name="Salamov A."/>
            <person name="Andreopoulos B."/>
            <person name="Baker S."/>
            <person name="Barry K."/>
            <person name="Bills G."/>
            <person name="Bluhm B."/>
            <person name="Cannon C."/>
            <person name="Castanera R."/>
            <person name="Culley D."/>
            <person name="Daum C."/>
            <person name="Ezra D."/>
            <person name="Gonzalez J."/>
            <person name="Henrissat B."/>
            <person name="Kuo A."/>
            <person name="Liang C."/>
            <person name="Lipzen A."/>
            <person name="Lutzoni F."/>
            <person name="Magnuson J."/>
            <person name="Mondo S."/>
            <person name="Nolan M."/>
            <person name="Ohm R."/>
            <person name="Pangilinan J."/>
            <person name="Park H.-J."/>
            <person name="Ramirez L."/>
            <person name="Alfaro M."/>
            <person name="Sun H."/>
            <person name="Tritt A."/>
            <person name="Yoshinaga Y."/>
            <person name="Zwiers L.-H."/>
            <person name="Turgeon B."/>
            <person name="Goodwin S."/>
            <person name="Spatafora J."/>
            <person name="Crous P."/>
            <person name="Grigoriev I."/>
        </authorList>
    </citation>
    <scope>NUCLEOTIDE SEQUENCE</scope>
    <source>
        <strain evidence="9">CBS 116435</strain>
    </source>
</reference>
<keyword evidence="2" id="KW-0479">Metal-binding</keyword>
<dbReference type="AlphaFoldDB" id="A0A9P4UJC3"/>
<name>A0A9P4UJC3_9PEZI</name>
<dbReference type="GO" id="GO:0000981">
    <property type="term" value="F:DNA-binding transcription factor activity, RNA polymerase II-specific"/>
    <property type="evidence" value="ECO:0007669"/>
    <property type="project" value="InterPro"/>
</dbReference>
<dbReference type="GO" id="GO:0008270">
    <property type="term" value="F:zinc ion binding"/>
    <property type="evidence" value="ECO:0007669"/>
    <property type="project" value="InterPro"/>
</dbReference>